<keyword evidence="1" id="KW-0812">Transmembrane</keyword>
<dbReference type="InterPro" id="IPR036680">
    <property type="entry name" value="SPOR-like_sf"/>
</dbReference>
<dbReference type="EMBL" id="CP032096">
    <property type="protein sequence ID" value="QBZ82833.1"/>
    <property type="molecule type" value="Genomic_DNA"/>
</dbReference>
<sequence length="204" mass="23410">MIDLESDQELSNQTALKYRLTGAIFWLGLLVIIVPIWYSNPVNFDPVKQEEAAVKKSVLIEKPFVLPEHQTNDTAAKKELNNSIDEQATSTSQKTDAGVQQKVDAPVEQSRVAGHQAASAEQYEWIIRLVAYRKKELAEALQQRLKYDYEAFIKHFPENDYYSVRVGPYASKEEAVKDQQRLDRVLRIQSELVKFKLSPKSLNR</sequence>
<evidence type="ECO:0000256" key="1">
    <source>
        <dbReference type="SAM" id="Phobius"/>
    </source>
</evidence>
<proteinExistence type="predicted"/>
<keyword evidence="4" id="KW-1185">Reference proteome</keyword>
<name>A0A4P7NYI9_9GAMM</name>
<dbReference type="SUPFAM" id="SSF110997">
    <property type="entry name" value="Sporulation related repeat"/>
    <property type="match status" value="1"/>
</dbReference>
<evidence type="ECO:0000313" key="4">
    <source>
        <dbReference type="Proteomes" id="UP000296201"/>
    </source>
</evidence>
<reference evidence="3 4" key="1">
    <citation type="submission" date="2018-08" db="EMBL/GenBank/DDBJ databases">
        <title>Horizontal acquisition of hydrogen conversion ability and other habitat adaptations in Hydrogenovibrio crunogenus strains.</title>
        <authorList>
            <person name="Gonnella G."/>
            <person name="Adam N."/>
            <person name="Perner M."/>
        </authorList>
    </citation>
    <scope>NUCLEOTIDE SEQUENCE [LARGE SCALE GENOMIC DNA]</scope>
    <source>
        <strain evidence="3 4">SP-41</strain>
    </source>
</reference>
<dbReference type="InterPro" id="IPR007730">
    <property type="entry name" value="SPOR-like_dom"/>
</dbReference>
<evidence type="ECO:0000259" key="2">
    <source>
        <dbReference type="PROSITE" id="PS51724"/>
    </source>
</evidence>
<evidence type="ECO:0000313" key="3">
    <source>
        <dbReference type="EMBL" id="QBZ82833.1"/>
    </source>
</evidence>
<dbReference type="OrthoDB" id="5612112at2"/>
<organism evidence="3 4">
    <name type="scientific">Hydrogenovibrio crunogenus</name>
    <dbReference type="NCBI Taxonomy" id="39765"/>
    <lineage>
        <taxon>Bacteria</taxon>
        <taxon>Pseudomonadati</taxon>
        <taxon>Pseudomonadota</taxon>
        <taxon>Gammaproteobacteria</taxon>
        <taxon>Thiotrichales</taxon>
        <taxon>Piscirickettsiaceae</taxon>
        <taxon>Hydrogenovibrio</taxon>
    </lineage>
</organism>
<dbReference type="GO" id="GO:0042834">
    <property type="term" value="F:peptidoglycan binding"/>
    <property type="evidence" value="ECO:0007669"/>
    <property type="project" value="InterPro"/>
</dbReference>
<protein>
    <submittedName>
        <fullName evidence="3">Argininosuccinate synthase</fullName>
    </submittedName>
</protein>
<feature type="domain" description="SPOR" evidence="2">
    <location>
        <begin position="119"/>
        <end position="195"/>
    </location>
</feature>
<keyword evidence="1" id="KW-0472">Membrane</keyword>
<dbReference type="RefSeq" id="WP_135795504.1">
    <property type="nucleotide sequence ID" value="NZ_CP032096.1"/>
</dbReference>
<dbReference type="AlphaFoldDB" id="A0A4P7NYI9"/>
<dbReference type="Pfam" id="PF05036">
    <property type="entry name" value="SPOR"/>
    <property type="match status" value="1"/>
</dbReference>
<keyword evidence="1" id="KW-1133">Transmembrane helix</keyword>
<feature type="transmembrane region" description="Helical" evidence="1">
    <location>
        <begin position="20"/>
        <end position="38"/>
    </location>
</feature>
<dbReference type="Gene3D" id="3.30.70.1070">
    <property type="entry name" value="Sporulation related repeat"/>
    <property type="match status" value="1"/>
</dbReference>
<gene>
    <name evidence="3" type="ORF">GHNINEIG_00870</name>
</gene>
<dbReference type="PROSITE" id="PS51724">
    <property type="entry name" value="SPOR"/>
    <property type="match status" value="1"/>
</dbReference>
<dbReference type="Proteomes" id="UP000296201">
    <property type="component" value="Chromosome"/>
</dbReference>
<accession>A0A4P7NYI9</accession>